<name>A0AAN7UGJ6_9MYCE</name>
<evidence type="ECO:0000256" key="1">
    <source>
        <dbReference type="SAM" id="MobiDB-lite"/>
    </source>
</evidence>
<dbReference type="InterPro" id="IPR051345">
    <property type="entry name" value="Importin_beta-like_NTR"/>
</dbReference>
<organism evidence="3 4">
    <name type="scientific">Dictyostelium firmibasis</name>
    <dbReference type="NCBI Taxonomy" id="79012"/>
    <lineage>
        <taxon>Eukaryota</taxon>
        <taxon>Amoebozoa</taxon>
        <taxon>Evosea</taxon>
        <taxon>Eumycetozoa</taxon>
        <taxon>Dictyostelia</taxon>
        <taxon>Dictyosteliales</taxon>
        <taxon>Dictyosteliaceae</taxon>
        <taxon>Dictyostelium</taxon>
    </lineage>
</organism>
<feature type="domain" description="Importin N-terminal" evidence="2">
    <location>
        <begin position="86"/>
        <end position="153"/>
    </location>
</feature>
<feature type="compositionally biased region" description="Low complexity" evidence="1">
    <location>
        <begin position="1"/>
        <end position="57"/>
    </location>
</feature>
<dbReference type="Pfam" id="PF08389">
    <property type="entry name" value="Xpo1"/>
    <property type="match status" value="1"/>
</dbReference>
<dbReference type="EMBL" id="JAVFKY010000002">
    <property type="protein sequence ID" value="KAK5581328.1"/>
    <property type="molecule type" value="Genomic_DNA"/>
</dbReference>
<proteinExistence type="predicted"/>
<dbReference type="SUPFAM" id="SSF48371">
    <property type="entry name" value="ARM repeat"/>
    <property type="match status" value="1"/>
</dbReference>
<reference evidence="3 4" key="1">
    <citation type="submission" date="2023-11" db="EMBL/GenBank/DDBJ databases">
        <title>Dfirmibasis_genome.</title>
        <authorList>
            <person name="Edelbroek B."/>
            <person name="Kjellin J."/>
            <person name="Jerlstrom-Hultqvist J."/>
            <person name="Soderbom F."/>
        </authorList>
    </citation>
    <scope>NUCLEOTIDE SEQUENCE [LARGE SCALE GENOMIC DNA]</scope>
    <source>
        <strain evidence="3 4">TNS-C-14</strain>
    </source>
</reference>
<dbReference type="GO" id="GO:0005737">
    <property type="term" value="C:cytoplasm"/>
    <property type="evidence" value="ECO:0007669"/>
    <property type="project" value="TreeGrafter"/>
</dbReference>
<sequence>MSTLKISNESTSSTNSNNNVIVSTPSSPSQQSNSNNNSNNNNNNKNNNNNSNSGNNNVTVTPSIEQIEKVLQTLFTHHDNNLQNEANKWLLEFQNHPNIVPICLELIKSNQPFFSQFFGVQTLYSKIHSEWESKWSDEFRLNIKNLIYSRFLSEKDQINPVFTSKICSCLSAVMIHSLPRLWEHCIGDMLKLLNSSESSESIKKSSLDILCLLPLEFETVILSNSRRTAIKDDFYRHSEDVINTISNFLSLNISSQFNILLLKCVRHWIRFSNSKVLMKTNLLNNIFKIINNQETIVECLSLIGDLINFHTYISLISTNARPAQNNQTPDQANFQHLIAPTIKVLMELKPIYEESIRNDNLFICRAFADVLSQIVECYAPIMLDVNILEVQQCLTFLLELCSHPNKEISEITFDAWSLHSEYASLLDPLASGEPFQKLYAKLLQLLLERSSYPSNIDKVKPNSELVDDVSNYRNNVCDIIVSCFEMIGADQFIEYTQNLLKSQCKSWQSFEVVYYVFRCVCSNVIEDDDPNKAKWILTYSIQLPYHSTLSLTILYLLEDYGEFISESDLLTPSFNYILNLIQHEEVRLPTLKMLSSFADKFGDRLYKKVDSVFKSVEPISGILTVEEQKTYIDSILKLLDQMSSEKVPPYLQRLVNPISNSLKQLVLLPNDNYQEKSLLLINHLSILESTLNFPEDSNLLFKEFIISIWGILEEINHLAVLNFDVLLLEQLWLVFWKIVMELEKQFTFLDNIFQLLLSIINQFKTIGSSIYQVIDLLIDFFGKDQNYQNHFINLIGTLINRSLPILIENGSSSIPTITRIYKTLLKTLEKCPIAFNSSPNLIQVIDLSIEFLLNMENESIKSILDFLNQLFIVMNPHESLLQNYSARIITNTFKALVNDQSRELINQISLFLYRWISKYSSIDHQKILLECFIQSTWLPIDTSFLERERLSKLLLLTNQSKFKALLTDISSVCNNQMTWDVFLGYEM</sequence>
<dbReference type="Gene3D" id="1.25.10.10">
    <property type="entry name" value="Leucine-rich Repeat Variant"/>
    <property type="match status" value="1"/>
</dbReference>
<dbReference type="SMART" id="SM00913">
    <property type="entry name" value="IBN_N"/>
    <property type="match status" value="1"/>
</dbReference>
<evidence type="ECO:0000259" key="2">
    <source>
        <dbReference type="SMART" id="SM00913"/>
    </source>
</evidence>
<accession>A0AAN7UGJ6</accession>
<feature type="region of interest" description="Disordered" evidence="1">
    <location>
        <begin position="1"/>
        <end position="59"/>
    </location>
</feature>
<dbReference type="InterPro" id="IPR001494">
    <property type="entry name" value="Importin-beta_N"/>
</dbReference>
<evidence type="ECO:0000313" key="4">
    <source>
        <dbReference type="Proteomes" id="UP001344447"/>
    </source>
</evidence>
<keyword evidence="4" id="KW-1185">Reference proteome</keyword>
<dbReference type="InterPro" id="IPR011989">
    <property type="entry name" value="ARM-like"/>
</dbReference>
<dbReference type="PANTHER" id="PTHR12363">
    <property type="entry name" value="TRANSPORTIN 3 AND IMPORTIN 13"/>
    <property type="match status" value="1"/>
</dbReference>
<gene>
    <name evidence="3" type="ORF">RB653_001359</name>
</gene>
<comment type="caution">
    <text evidence="3">The sequence shown here is derived from an EMBL/GenBank/DDBJ whole genome shotgun (WGS) entry which is preliminary data.</text>
</comment>
<dbReference type="AlphaFoldDB" id="A0AAN7UGJ6"/>
<dbReference type="Proteomes" id="UP001344447">
    <property type="component" value="Unassembled WGS sequence"/>
</dbReference>
<protein>
    <recommendedName>
        <fullName evidence="2">Importin N-terminal domain-containing protein</fullName>
    </recommendedName>
</protein>
<dbReference type="Pfam" id="PF03810">
    <property type="entry name" value="IBN_N"/>
    <property type="match status" value="1"/>
</dbReference>
<dbReference type="InterPro" id="IPR013598">
    <property type="entry name" value="Exportin-1/Importin-b-like"/>
</dbReference>
<dbReference type="GO" id="GO:0031267">
    <property type="term" value="F:small GTPase binding"/>
    <property type="evidence" value="ECO:0007669"/>
    <property type="project" value="InterPro"/>
</dbReference>
<evidence type="ECO:0000313" key="3">
    <source>
        <dbReference type="EMBL" id="KAK5581328.1"/>
    </source>
</evidence>
<dbReference type="GO" id="GO:0006606">
    <property type="term" value="P:protein import into nucleus"/>
    <property type="evidence" value="ECO:0007669"/>
    <property type="project" value="TreeGrafter"/>
</dbReference>
<dbReference type="InterPro" id="IPR016024">
    <property type="entry name" value="ARM-type_fold"/>
</dbReference>
<dbReference type="PANTHER" id="PTHR12363:SF28">
    <property type="entry name" value="ARMADILLO-LIKE HELICAL DOMAIN-CONTAINING PROTEIN"/>
    <property type="match status" value="1"/>
</dbReference>